<dbReference type="PANTHER" id="PTHR43199:SF1">
    <property type="entry name" value="GLUTATHIONE HYDROLASE PROENZYME"/>
    <property type="match status" value="1"/>
</dbReference>
<comment type="caution">
    <text evidence="5">The sequence shown here is derived from an EMBL/GenBank/DDBJ whole genome shotgun (WGS) entry which is preliminary data.</text>
</comment>
<evidence type="ECO:0000256" key="4">
    <source>
        <dbReference type="ARBA" id="ARBA00023145"/>
    </source>
</evidence>
<protein>
    <submittedName>
        <fullName evidence="5">Gamma-glutamyltranspeptidase/glutathione hydrolase</fullName>
        <ecNumber evidence="5">2.3.2.2</ecNumber>
        <ecNumber evidence="5">3.4.19.13</ecNumber>
    </submittedName>
</protein>
<dbReference type="Pfam" id="PF01019">
    <property type="entry name" value="G_glu_transpept"/>
    <property type="match status" value="1"/>
</dbReference>
<evidence type="ECO:0000313" key="6">
    <source>
        <dbReference type="Proteomes" id="UP000581135"/>
    </source>
</evidence>
<dbReference type="EMBL" id="JACHXA010000003">
    <property type="protein sequence ID" value="MBB3065113.1"/>
    <property type="molecule type" value="Genomic_DNA"/>
</dbReference>
<keyword evidence="6" id="KW-1185">Reference proteome</keyword>
<dbReference type="Proteomes" id="UP000581135">
    <property type="component" value="Unassembled WGS sequence"/>
</dbReference>
<dbReference type="SUPFAM" id="SSF56235">
    <property type="entry name" value="N-terminal nucleophile aminohydrolases (Ntn hydrolases)"/>
    <property type="match status" value="1"/>
</dbReference>
<comment type="similarity">
    <text evidence="1">Belongs to the gamma-glutamyltransferase family.</text>
</comment>
<dbReference type="GO" id="GO:0036374">
    <property type="term" value="F:glutathione hydrolase activity"/>
    <property type="evidence" value="ECO:0007669"/>
    <property type="project" value="UniProtKB-EC"/>
</dbReference>
<keyword evidence="2 5" id="KW-0808">Transferase</keyword>
<dbReference type="InterPro" id="IPR043138">
    <property type="entry name" value="GGT_lsub"/>
</dbReference>
<proteinExistence type="inferred from homology"/>
<gene>
    <name evidence="5" type="ORF">FHR98_001392</name>
</gene>
<keyword evidence="3 5" id="KW-0378">Hydrolase</keyword>
<evidence type="ECO:0000313" key="5">
    <source>
        <dbReference type="EMBL" id="MBB3065113.1"/>
    </source>
</evidence>
<dbReference type="EC" id="2.3.2.2" evidence="5"/>
<evidence type="ECO:0000256" key="1">
    <source>
        <dbReference type="ARBA" id="ARBA00009381"/>
    </source>
</evidence>
<keyword evidence="5" id="KW-0012">Acyltransferase</keyword>
<dbReference type="PRINTS" id="PR01210">
    <property type="entry name" value="GGTRANSPTASE"/>
</dbReference>
<evidence type="ECO:0000256" key="2">
    <source>
        <dbReference type="ARBA" id="ARBA00022679"/>
    </source>
</evidence>
<keyword evidence="4" id="KW-0865">Zymogen</keyword>
<dbReference type="Gene3D" id="1.10.246.130">
    <property type="match status" value="1"/>
</dbReference>
<dbReference type="InterPro" id="IPR051792">
    <property type="entry name" value="GGT_bact"/>
</dbReference>
<dbReference type="InterPro" id="IPR029055">
    <property type="entry name" value="Ntn_hydrolases_N"/>
</dbReference>
<dbReference type="RefSeq" id="WP_183415918.1">
    <property type="nucleotide sequence ID" value="NZ_JACHXA010000003.1"/>
</dbReference>
<dbReference type="PANTHER" id="PTHR43199">
    <property type="entry name" value="GLUTATHIONE HYDROLASE"/>
    <property type="match status" value="1"/>
</dbReference>
<dbReference type="AlphaFoldDB" id="A0A839SVZ0"/>
<name>A0A839SVZ0_9PROT</name>
<reference evidence="5 6" key="1">
    <citation type="submission" date="2020-08" db="EMBL/GenBank/DDBJ databases">
        <title>Genomic Encyclopedia of Type Strains, Phase III (KMG-III): the genomes of soil and plant-associated and newly described type strains.</title>
        <authorList>
            <person name="Whitman W."/>
        </authorList>
    </citation>
    <scope>NUCLEOTIDE SEQUENCE [LARGE SCALE GENOMIC DNA]</scope>
    <source>
        <strain evidence="5 6">CECT 8803</strain>
    </source>
</reference>
<evidence type="ECO:0000256" key="3">
    <source>
        <dbReference type="ARBA" id="ARBA00022801"/>
    </source>
</evidence>
<organism evidence="5 6">
    <name type="scientific">Limibacillus halophilus</name>
    <dbReference type="NCBI Taxonomy" id="1579333"/>
    <lineage>
        <taxon>Bacteria</taxon>
        <taxon>Pseudomonadati</taxon>
        <taxon>Pseudomonadota</taxon>
        <taxon>Alphaproteobacteria</taxon>
        <taxon>Rhodospirillales</taxon>
        <taxon>Rhodovibrionaceae</taxon>
        <taxon>Limibacillus</taxon>
    </lineage>
</organism>
<sequence length="503" mass="52577">MAAGHPVTAAAAAEMLSAGGNAFDAAVAGVAAACVAEPVLASLGGGGFLTAMAVDGAPQVYDFFVQTPKRKRPAAVLDFAPIACDFGPAVQTFHAGMGAAATPGIPAGLFAVQRDLGSLPMSDLLAPAIKAARDGVAWRPFEGYAFGIVEGIWRYTPGTAALIDGFSETEPLRQPALADTLDGLACEGEALFYRGEIGARLALLARECGGHLTMDDLRGYAVQRQPALAASFARARIWTAPPPSSGGLLIAFALGLLEALGDTDDTALLLAQVMAATNKARIDSGLALAENEVEETRAMGHLLSPETVMRYRKAILNRSATARGTTHLSIVDSKGNLAAVTLSNGEGCGYMIPGTGIHINNMLGEEDLNPRGFHRWTPDSRMISMMSPTVAMLDGDRRIALGSGGSNRLRTAILQVLRNRLTHGCTLAEAVAAPRLHVEGTRLSHEPGAVSERQISDLAAQFELEPWPEANMFFGGVHAVEYKSGGPFQAAADARRAGVSLIL</sequence>
<dbReference type="EC" id="3.4.19.13" evidence="5"/>
<dbReference type="GO" id="GO:0103068">
    <property type="term" value="F:leukotriene C4 gamma-glutamyl transferase activity"/>
    <property type="evidence" value="ECO:0007669"/>
    <property type="project" value="UniProtKB-EC"/>
</dbReference>
<dbReference type="Gene3D" id="3.60.20.40">
    <property type="match status" value="1"/>
</dbReference>
<dbReference type="InterPro" id="IPR043137">
    <property type="entry name" value="GGT_ssub_C"/>
</dbReference>
<accession>A0A839SVZ0</accession>